<reference evidence="2 3" key="1">
    <citation type="journal article" date="2015" name="Genome Announc.">
        <title>Draft Genome Sequence of the Terrestrial Cyanobacterium Scytonema millei VB511283, Isolated from Eastern India.</title>
        <authorList>
            <person name="Sen D."/>
            <person name="Chandrababunaidu M.M."/>
            <person name="Singh D."/>
            <person name="Sanghi N."/>
            <person name="Ghorai A."/>
            <person name="Mishra G.P."/>
            <person name="Madduluri M."/>
            <person name="Adhikary S.P."/>
            <person name="Tripathy S."/>
        </authorList>
    </citation>
    <scope>NUCLEOTIDE SEQUENCE [LARGE SCALE GENOMIC DNA]</scope>
    <source>
        <strain evidence="2 3">VB511283</strain>
    </source>
</reference>
<dbReference type="GO" id="GO:0004519">
    <property type="term" value="F:endonuclease activity"/>
    <property type="evidence" value="ECO:0007669"/>
    <property type="project" value="InterPro"/>
</dbReference>
<dbReference type="RefSeq" id="WP_052289943.1">
    <property type="nucleotide sequence ID" value="NZ_JTJC03000001.1"/>
</dbReference>
<dbReference type="GO" id="GO:0003676">
    <property type="term" value="F:nucleic acid binding"/>
    <property type="evidence" value="ECO:0007669"/>
    <property type="project" value="InterPro"/>
</dbReference>
<evidence type="ECO:0000259" key="1">
    <source>
        <dbReference type="Pfam" id="PF01939"/>
    </source>
</evidence>
<dbReference type="OrthoDB" id="442038at2"/>
<dbReference type="Proteomes" id="UP000031532">
    <property type="component" value="Unassembled WGS sequence"/>
</dbReference>
<keyword evidence="3" id="KW-1185">Reference proteome</keyword>
<sequence length="284" mass="33230">MLKKVDNKWQFASENNLEDFVWSRLNSLLGLSGLKRQYRVYGDTCDILALDENSRLVILELKNVEDRYIVQQLTRYYHSLLDEKPFQQQVNYELPIRLIAVAPSFHYHNWIDKKYHQLSFEFMTFTLSQQQNEVYLQLQNLDTKENIQTTVLNGSLIQKTKVSQPQTLVITESSGTATYTRAIDNILSYYVLVKNAHKLGIPELEPSEIERLNNLGFPNKVSKLFKIRVKETRTKSGYRDISIRVPSSIGVWDFHWWVKAHVPTAIETITPSGRRHSLYRYSRG</sequence>
<evidence type="ECO:0000313" key="3">
    <source>
        <dbReference type="Proteomes" id="UP000031532"/>
    </source>
</evidence>
<gene>
    <name evidence="2" type="ORF">QH73_0000505</name>
</gene>
<dbReference type="AlphaFoldDB" id="A0A9X5E088"/>
<accession>A0A9X5E088</accession>
<dbReference type="Gene3D" id="3.40.1350.10">
    <property type="match status" value="1"/>
</dbReference>
<organism evidence="2 3">
    <name type="scientific">Scytonema millei VB511283</name>
    <dbReference type="NCBI Taxonomy" id="1245923"/>
    <lineage>
        <taxon>Bacteria</taxon>
        <taxon>Bacillati</taxon>
        <taxon>Cyanobacteriota</taxon>
        <taxon>Cyanophyceae</taxon>
        <taxon>Nostocales</taxon>
        <taxon>Scytonemataceae</taxon>
        <taxon>Scytonema</taxon>
    </lineage>
</organism>
<dbReference type="InterPro" id="IPR048301">
    <property type="entry name" value="NucS_C"/>
</dbReference>
<feature type="domain" description="Endonuclease NucS C-terminal" evidence="1">
    <location>
        <begin position="14"/>
        <end position="83"/>
    </location>
</feature>
<dbReference type="Pfam" id="PF01939">
    <property type="entry name" value="NucS_C"/>
    <property type="match status" value="1"/>
</dbReference>
<protein>
    <submittedName>
        <fullName evidence="2">DUF91 domain-containing protein</fullName>
    </submittedName>
</protein>
<proteinExistence type="predicted"/>
<name>A0A9X5E088_9CYAN</name>
<dbReference type="InterPro" id="IPR011856">
    <property type="entry name" value="tRNA_endonuc-like_dom_sf"/>
</dbReference>
<evidence type="ECO:0000313" key="2">
    <source>
        <dbReference type="EMBL" id="NHC33157.1"/>
    </source>
</evidence>
<dbReference type="EMBL" id="JTJC03000001">
    <property type="protein sequence ID" value="NHC33157.1"/>
    <property type="molecule type" value="Genomic_DNA"/>
</dbReference>
<comment type="caution">
    <text evidence="2">The sequence shown here is derived from an EMBL/GenBank/DDBJ whole genome shotgun (WGS) entry which is preliminary data.</text>
</comment>